<reference evidence="2" key="1">
    <citation type="journal article" date="2019" name="Int. J. Syst. Evol. Microbiol.">
        <title>The Global Catalogue of Microorganisms (GCM) 10K type strain sequencing project: providing services to taxonomists for standard genome sequencing and annotation.</title>
        <authorList>
            <consortium name="The Broad Institute Genomics Platform"/>
            <consortium name="The Broad Institute Genome Sequencing Center for Infectious Disease"/>
            <person name="Wu L."/>
            <person name="Ma J."/>
        </authorList>
    </citation>
    <scope>NUCLEOTIDE SEQUENCE [LARGE SCALE GENOMIC DNA]</scope>
    <source>
        <strain evidence="2">JCM 18542</strain>
    </source>
</reference>
<dbReference type="Proteomes" id="UP001500839">
    <property type="component" value="Unassembled WGS sequence"/>
</dbReference>
<dbReference type="EMBL" id="BAABKQ010000001">
    <property type="protein sequence ID" value="GAA4816704.1"/>
    <property type="molecule type" value="Genomic_DNA"/>
</dbReference>
<organism evidence="1 2">
    <name type="scientific">Tomitella cavernea</name>
    <dbReference type="NCBI Taxonomy" id="1387982"/>
    <lineage>
        <taxon>Bacteria</taxon>
        <taxon>Bacillati</taxon>
        <taxon>Actinomycetota</taxon>
        <taxon>Actinomycetes</taxon>
        <taxon>Mycobacteriales</taxon>
        <taxon>Tomitella</taxon>
    </lineage>
</organism>
<gene>
    <name evidence="1" type="ORF">GCM10023353_23750</name>
</gene>
<protein>
    <recommendedName>
        <fullName evidence="3">Secreted protein</fullName>
    </recommendedName>
</protein>
<proteinExistence type="predicted"/>
<keyword evidence="2" id="KW-1185">Reference proteome</keyword>
<comment type="caution">
    <text evidence="1">The sequence shown here is derived from an EMBL/GenBank/DDBJ whole genome shotgun (WGS) entry which is preliminary data.</text>
</comment>
<evidence type="ECO:0000313" key="1">
    <source>
        <dbReference type="EMBL" id="GAA4816704.1"/>
    </source>
</evidence>
<accession>A0ABP9CSU4</accession>
<evidence type="ECO:0000313" key="2">
    <source>
        <dbReference type="Proteomes" id="UP001500839"/>
    </source>
</evidence>
<evidence type="ECO:0008006" key="3">
    <source>
        <dbReference type="Google" id="ProtNLM"/>
    </source>
</evidence>
<sequence length="75" mass="8023">MPSDVESSALVDVAFRGCGCGRAVGALTACFLWSGPPRRVSVRGDGGWSVLGTTKNPRQQKLLYEGGASKRERLR</sequence>
<name>A0ABP9CSU4_9ACTN</name>